<feature type="transmembrane region" description="Helical" evidence="2">
    <location>
        <begin position="362"/>
        <end position="383"/>
    </location>
</feature>
<keyword evidence="2" id="KW-0812">Transmembrane</keyword>
<evidence type="ECO:0000256" key="1">
    <source>
        <dbReference type="SAM" id="MobiDB-lite"/>
    </source>
</evidence>
<gene>
    <name evidence="3" type="ORF">GUY60_10945</name>
</gene>
<dbReference type="InterPro" id="IPR021450">
    <property type="entry name" value="DUF3100"/>
</dbReference>
<organism evidence="3 4">
    <name type="scientific">Streptomyces boluensis</name>
    <dbReference type="NCBI Taxonomy" id="1775135"/>
    <lineage>
        <taxon>Bacteria</taxon>
        <taxon>Bacillati</taxon>
        <taxon>Actinomycetota</taxon>
        <taxon>Actinomycetes</taxon>
        <taxon>Kitasatosporales</taxon>
        <taxon>Streptomycetaceae</taxon>
        <taxon>Streptomyces</taxon>
    </lineage>
</organism>
<dbReference type="AlphaFoldDB" id="A0A964UMF9"/>
<feature type="transmembrane region" description="Helical" evidence="2">
    <location>
        <begin position="47"/>
        <end position="70"/>
    </location>
</feature>
<keyword evidence="4" id="KW-1185">Reference proteome</keyword>
<feature type="transmembrane region" description="Helical" evidence="2">
    <location>
        <begin position="332"/>
        <end position="350"/>
    </location>
</feature>
<dbReference type="OrthoDB" id="5451070at2"/>
<protein>
    <submittedName>
        <fullName evidence="3">DUF3100 domain-containing protein</fullName>
    </submittedName>
</protein>
<sequence length="442" mass="45843">MTDTASAAPPSTTGRRRQITSRIGVFALIAFALTAIAQALGSHKLDLGFGTITLFPIIWGLLLGAAVSMQRIRPVPLRWQRAANYIVEAGVLLLSVRLGFVVGHELPMLKSVSSALLLQEVGHLFGTVVMSLPIAVLLRMGRPAVGACFSIDRESSFAMVSDRYGPNSDEYRGVLGMYIFGSVVGALYVTLLAGLLAGWNLFSPLALAMGTGVGSGSVMAASSAAVAEQFPDQSSQILAVAALSNLVTSLLGVYVGMFLALPMADRFYRLLTRGKQIATPAAAAAPAPEPAEQAEQAEDTTPANPGFLRSLVIALLGMVVAVAVFGRGLSGTAFAGFALIAVIVLVGVGLKRLLRIPPIATVSALAIFLTSPVSPVADLVLGAVEPVDFGAMTTTILVFAGLSLGKEIPALKRLGWRIVPVGLVSFAASFIGAAAIAEAFLD</sequence>
<dbReference type="EMBL" id="JAAAHS010000060">
    <property type="protein sequence ID" value="NBE51929.1"/>
    <property type="molecule type" value="Genomic_DNA"/>
</dbReference>
<feature type="transmembrane region" description="Helical" evidence="2">
    <location>
        <begin position="389"/>
        <end position="406"/>
    </location>
</feature>
<dbReference type="Pfam" id="PF11299">
    <property type="entry name" value="DUF3100"/>
    <property type="match status" value="1"/>
</dbReference>
<name>A0A964UMF9_9ACTN</name>
<feature type="transmembrane region" description="Helical" evidence="2">
    <location>
        <begin position="175"/>
        <end position="199"/>
    </location>
</feature>
<dbReference type="Proteomes" id="UP000598297">
    <property type="component" value="Unassembled WGS sequence"/>
</dbReference>
<feature type="region of interest" description="Disordered" evidence="1">
    <location>
        <begin position="281"/>
        <end position="301"/>
    </location>
</feature>
<evidence type="ECO:0000313" key="3">
    <source>
        <dbReference type="EMBL" id="NBE51929.1"/>
    </source>
</evidence>
<comment type="caution">
    <text evidence="3">The sequence shown here is derived from an EMBL/GenBank/DDBJ whole genome shotgun (WGS) entry which is preliminary data.</text>
</comment>
<dbReference type="RefSeq" id="WP_161696384.1">
    <property type="nucleotide sequence ID" value="NZ_JAAAHS010000060.1"/>
</dbReference>
<feature type="transmembrane region" description="Helical" evidence="2">
    <location>
        <begin position="82"/>
        <end position="101"/>
    </location>
</feature>
<accession>A0A964UMF9</accession>
<reference evidence="3" key="1">
    <citation type="submission" date="2020-01" db="EMBL/GenBank/DDBJ databases">
        <title>Whole-genome analyses of novel actinobacteria.</title>
        <authorList>
            <person name="Sahin N."/>
        </authorList>
    </citation>
    <scope>NUCLEOTIDE SEQUENCE</scope>
    <source>
        <strain evidence="3">YC537</strain>
    </source>
</reference>
<feature type="transmembrane region" description="Helical" evidence="2">
    <location>
        <begin position="121"/>
        <end position="138"/>
    </location>
</feature>
<evidence type="ECO:0000256" key="2">
    <source>
        <dbReference type="SAM" id="Phobius"/>
    </source>
</evidence>
<keyword evidence="2" id="KW-0472">Membrane</keyword>
<feature type="transmembrane region" description="Helical" evidence="2">
    <location>
        <begin position="418"/>
        <end position="441"/>
    </location>
</feature>
<keyword evidence="2" id="KW-1133">Transmembrane helix</keyword>
<feature type="transmembrane region" description="Helical" evidence="2">
    <location>
        <begin position="23"/>
        <end position="41"/>
    </location>
</feature>
<proteinExistence type="predicted"/>
<feature type="transmembrane region" description="Helical" evidence="2">
    <location>
        <begin position="237"/>
        <end position="261"/>
    </location>
</feature>
<feature type="transmembrane region" description="Helical" evidence="2">
    <location>
        <begin position="306"/>
        <end position="326"/>
    </location>
</feature>
<evidence type="ECO:0000313" key="4">
    <source>
        <dbReference type="Proteomes" id="UP000598297"/>
    </source>
</evidence>